<comment type="caution">
    <text evidence="2">The sequence shown here is derived from an EMBL/GenBank/DDBJ whole genome shotgun (WGS) entry which is preliminary data.</text>
</comment>
<dbReference type="Proteomes" id="UP001519460">
    <property type="component" value="Unassembled WGS sequence"/>
</dbReference>
<accession>A0ABD0LFV2</accession>
<name>A0ABD0LFV2_9CAEN</name>
<feature type="region of interest" description="Disordered" evidence="1">
    <location>
        <begin position="320"/>
        <end position="345"/>
    </location>
</feature>
<proteinExistence type="predicted"/>
<organism evidence="2 3">
    <name type="scientific">Batillaria attramentaria</name>
    <dbReference type="NCBI Taxonomy" id="370345"/>
    <lineage>
        <taxon>Eukaryota</taxon>
        <taxon>Metazoa</taxon>
        <taxon>Spiralia</taxon>
        <taxon>Lophotrochozoa</taxon>
        <taxon>Mollusca</taxon>
        <taxon>Gastropoda</taxon>
        <taxon>Caenogastropoda</taxon>
        <taxon>Sorbeoconcha</taxon>
        <taxon>Cerithioidea</taxon>
        <taxon>Batillariidae</taxon>
        <taxon>Batillaria</taxon>
    </lineage>
</organism>
<sequence length="583" mass="67512">MSVRQQAMINVLSKYCSKYFLYKRTTNKEDAKVRLRSSVHRVEQAPEDYRTVRVKHKLNNEIEGFFTPNYVTFRPAGGCWPTTAIDELVLTAMSDQLDPMAWTAVRNHFDLGDVERMPLPKAGELKRSDLSQCADAGFNRIKSQIKESELRIPYMSAGKSFCDHFLKTQKEQERKMREAAKEDVCRDYEHEQVILVKERVRRDDIKYLETVIDLINTLLLIKTRHLKSIEPIRLEILGTDRDKEEHHFKRTPHRLYGYIPKSNVFKEQILMHAPHGWNTHTTDSSASINVKGLRTSIGPPKDGRSRADRKLFHSLGRSQAKLSGVQRRHVPAENQPVTDETDKESGSVKNVNIYELYRKPWPPLWLSLAAAEQGDTSDILPQIHKSVAAVHTKPQQQKTIAHIQKTRRKWAKMRQRLDRTVEQTMERADDERLEFFKLRFNTLDHIPTLQTLQHQLGRMDATTGSSRKQRQAEFLYDCELTGWYKELANELWDEYGRTDEDINAILFALKEHVNLSPTNPRLGKAKMALIVMSMPATVVCHIHVQRAIQFLLHNIMQAPPETLSLWLSTRGLPYVLIETDPDP</sequence>
<evidence type="ECO:0000313" key="3">
    <source>
        <dbReference type="Proteomes" id="UP001519460"/>
    </source>
</evidence>
<gene>
    <name evidence="2" type="ORF">BaRGS_00010303</name>
</gene>
<protein>
    <submittedName>
        <fullName evidence="2">Uncharacterized protein</fullName>
    </submittedName>
</protein>
<keyword evidence="3" id="KW-1185">Reference proteome</keyword>
<evidence type="ECO:0000256" key="1">
    <source>
        <dbReference type="SAM" id="MobiDB-lite"/>
    </source>
</evidence>
<reference evidence="2 3" key="1">
    <citation type="journal article" date="2023" name="Sci. Data">
        <title>Genome assembly of the Korean intertidal mud-creeper Batillaria attramentaria.</title>
        <authorList>
            <person name="Patra A.K."/>
            <person name="Ho P.T."/>
            <person name="Jun S."/>
            <person name="Lee S.J."/>
            <person name="Kim Y."/>
            <person name="Won Y.J."/>
        </authorList>
    </citation>
    <scope>NUCLEOTIDE SEQUENCE [LARGE SCALE GENOMIC DNA]</scope>
    <source>
        <strain evidence="2">Wonlab-2016</strain>
    </source>
</reference>
<dbReference type="EMBL" id="JACVVK020000051">
    <property type="protein sequence ID" value="KAK7498349.1"/>
    <property type="molecule type" value="Genomic_DNA"/>
</dbReference>
<evidence type="ECO:0000313" key="2">
    <source>
        <dbReference type="EMBL" id="KAK7498349.1"/>
    </source>
</evidence>
<dbReference type="AlphaFoldDB" id="A0ABD0LFV2"/>